<dbReference type="OrthoDB" id="5279008at2759"/>
<feature type="compositionally biased region" description="Gly residues" evidence="1">
    <location>
        <begin position="499"/>
        <end position="516"/>
    </location>
</feature>
<accession>A0A2A9PIF7</accession>
<dbReference type="AlphaFoldDB" id="A0A2A9PIF7"/>
<name>A0A2A9PIF7_OPHUN</name>
<dbReference type="Proteomes" id="UP000037136">
    <property type="component" value="Unassembled WGS sequence"/>
</dbReference>
<protein>
    <recommendedName>
        <fullName evidence="2">F-box domain-containing protein</fullName>
    </recommendedName>
</protein>
<evidence type="ECO:0000313" key="3">
    <source>
        <dbReference type="EMBL" id="PFH61169.1"/>
    </source>
</evidence>
<keyword evidence="4" id="KW-1185">Reference proteome</keyword>
<dbReference type="SUPFAM" id="SSF81383">
    <property type="entry name" value="F-box domain"/>
    <property type="match status" value="1"/>
</dbReference>
<reference evidence="3 4" key="1">
    <citation type="journal article" date="2015" name="BMC Genomics">
        <title>Gene expression during zombie ant biting behavior reflects the complexity underlying fungal parasitic behavioral manipulation.</title>
        <authorList>
            <person name="de Bekker C."/>
            <person name="Ohm R.A."/>
            <person name="Loreto R.G."/>
            <person name="Sebastian A."/>
            <person name="Albert I."/>
            <person name="Merrow M."/>
            <person name="Brachmann A."/>
            <person name="Hughes D.P."/>
        </authorList>
    </citation>
    <scope>NUCLEOTIDE SEQUENCE [LARGE SCALE GENOMIC DNA]</scope>
    <source>
        <strain evidence="3 4">SC16a</strain>
    </source>
</reference>
<dbReference type="InterPro" id="IPR036047">
    <property type="entry name" value="F-box-like_dom_sf"/>
</dbReference>
<feature type="compositionally biased region" description="Acidic residues" evidence="1">
    <location>
        <begin position="474"/>
        <end position="491"/>
    </location>
</feature>
<dbReference type="InterPro" id="IPR001810">
    <property type="entry name" value="F-box_dom"/>
</dbReference>
<reference evidence="3 4" key="2">
    <citation type="journal article" date="2017" name="Sci. Rep.">
        <title>Ant-infecting Ophiocordyceps genomes reveal a high diversity of potential behavioral manipulation genes and a possible major role for enterotoxins.</title>
        <authorList>
            <person name="de Bekker C."/>
            <person name="Ohm R.A."/>
            <person name="Evans H.C."/>
            <person name="Brachmann A."/>
            <person name="Hughes D.P."/>
        </authorList>
    </citation>
    <scope>NUCLEOTIDE SEQUENCE [LARGE SCALE GENOMIC DNA]</scope>
    <source>
        <strain evidence="3 4">SC16a</strain>
    </source>
</reference>
<evidence type="ECO:0000313" key="4">
    <source>
        <dbReference type="Proteomes" id="UP000037136"/>
    </source>
</evidence>
<evidence type="ECO:0000259" key="2">
    <source>
        <dbReference type="PROSITE" id="PS50181"/>
    </source>
</evidence>
<feature type="region of interest" description="Disordered" evidence="1">
    <location>
        <begin position="470"/>
        <end position="517"/>
    </location>
</feature>
<dbReference type="PROSITE" id="PS50181">
    <property type="entry name" value="FBOX"/>
    <property type="match status" value="1"/>
</dbReference>
<evidence type="ECO:0000256" key="1">
    <source>
        <dbReference type="SAM" id="MobiDB-lite"/>
    </source>
</evidence>
<proteinExistence type="predicted"/>
<organism evidence="3 4">
    <name type="scientific">Ophiocordyceps unilateralis</name>
    <name type="common">Zombie-ant fungus</name>
    <name type="synonym">Torrubia unilateralis</name>
    <dbReference type="NCBI Taxonomy" id="268505"/>
    <lineage>
        <taxon>Eukaryota</taxon>
        <taxon>Fungi</taxon>
        <taxon>Dikarya</taxon>
        <taxon>Ascomycota</taxon>
        <taxon>Pezizomycotina</taxon>
        <taxon>Sordariomycetes</taxon>
        <taxon>Hypocreomycetidae</taxon>
        <taxon>Hypocreales</taxon>
        <taxon>Ophiocordycipitaceae</taxon>
        <taxon>Ophiocordyceps</taxon>
    </lineage>
</organism>
<comment type="caution">
    <text evidence="3">The sequence shown here is derived from an EMBL/GenBank/DDBJ whole genome shotgun (WGS) entry which is preliminary data.</text>
</comment>
<sequence>MERVTSLNEASPLLRLPLEVLIRVTTWLTTTELCTTRLLCRAVEERLYLTFTGEFFSRKQFMMADLSLQALVDISKSRLGPHLRFVHIGLDRFPERTQRPLADDERERRFKQRYADYFVLWNTGTHRQMLIEAFSRLVNLDEVVLRDFNSAKRSRDGPAAEWTSYGSTTIFKETGVRLIHGFNGAWDLGNPPQICSQLFVIVLHALSAAGARPRGIRVMTKMDNHLRDFAFNLSRYVEPSILPVVRRLQKLHLAIDLSWRSPLSGWGHAAAAAVAAGQAPTRTAPDSLLRRFLWHAVNLRDLRIYEHHDYNPALTDFLEWLAASSLPDDASLLDTVPPMLPQLERLSLGIMLVGSRTLLRVIRKFASRLVGLELYTVTLQRPLPPSSDPTDPPRVNFWLDFLNQLRQMQDLDIRKFKLGMPKQAYTNRPKEYVVVFDKIGDTVEYTGPFWRDFVEKVSATLLVKWPRTITPEPVSDDQDSDESLADEDDTGDTANAGGVNAGGVNAGGVNAGGGGDVVDVVDVVPMDEGP</sequence>
<dbReference type="EMBL" id="LAZP02000086">
    <property type="protein sequence ID" value="PFH61169.1"/>
    <property type="molecule type" value="Genomic_DNA"/>
</dbReference>
<gene>
    <name evidence="3" type="ORF">XA68_18052</name>
</gene>
<feature type="domain" description="F-box" evidence="2">
    <location>
        <begin position="10"/>
        <end position="59"/>
    </location>
</feature>
<dbReference type="STRING" id="268505.A0A2A9PIF7"/>